<accession>A0A8D4C6B7</accession>
<organism evidence="6 8">
    <name type="scientific">Stutzerimonas balearica DSM 6083</name>
    <dbReference type="NCBI Taxonomy" id="1123016"/>
    <lineage>
        <taxon>Bacteria</taxon>
        <taxon>Pseudomonadati</taxon>
        <taxon>Pseudomonadota</taxon>
        <taxon>Gammaproteobacteria</taxon>
        <taxon>Pseudomonadales</taxon>
        <taxon>Pseudomonadaceae</taxon>
        <taxon>Stutzerimonas</taxon>
    </lineage>
</organism>
<dbReference type="InterPro" id="IPR050074">
    <property type="entry name" value="DHO_dehydrogenase"/>
</dbReference>
<dbReference type="SUPFAM" id="SSF51395">
    <property type="entry name" value="FMN-linked oxidoreductases"/>
    <property type="match status" value="1"/>
</dbReference>
<keyword evidence="6" id="KW-0032">Aminotransferase</keyword>
<dbReference type="AlphaFoldDB" id="A0A8D4C6B7"/>
<evidence type="ECO:0000256" key="3">
    <source>
        <dbReference type="ARBA" id="ARBA00022630"/>
    </source>
</evidence>
<evidence type="ECO:0000313" key="9">
    <source>
        <dbReference type="Proteomes" id="UP000182276"/>
    </source>
</evidence>
<reference evidence="7 9" key="2">
    <citation type="submission" date="2016-10" db="EMBL/GenBank/DDBJ databases">
        <authorList>
            <person name="Varghese N."/>
            <person name="Submissions S."/>
        </authorList>
    </citation>
    <scope>NUCLEOTIDE SEQUENCE [LARGE SCALE GENOMIC DNA]</scope>
    <source>
        <strain evidence="7 9">DSM 6083</strain>
    </source>
</reference>
<dbReference type="PIRSF" id="PIRSF000164">
    <property type="entry name" value="DHO_oxidase"/>
    <property type="match status" value="1"/>
</dbReference>
<dbReference type="GO" id="GO:0004152">
    <property type="term" value="F:dihydroorotate dehydrogenase activity"/>
    <property type="evidence" value="ECO:0007669"/>
    <property type="project" value="InterPro"/>
</dbReference>
<sequence>MPDLSIDFRRLAHRTLYGATCLAARVAPLPQPQRHQAIRVMGLSFPSPLGIAAGFDRHGKLGRGAARLGFGFSELGTFDIARLPRWRTQPGDAVLGVNLGLPVAADAETLRKGITRAWQAADYLMLNLLSPLSAALLAEPARLHEVLMLLRQQVDRLREQSGRHVPLLVKLRCVPGEVPLELTERLRTLGYDGLLAAHDPGPPATAARYRRWQQPSAQYEACAQVAALKASCGPQVALLSVGGIQTAAHVQARRVAGADLVQLHNALLHRGPWIARSLLPGGAPAS</sequence>
<dbReference type="UniPathway" id="UPA00070"/>
<protein>
    <submittedName>
        <fullName evidence="7">Dihydroorotate dehydrogenase</fullName>
    </submittedName>
    <submittedName>
        <fullName evidence="6">Phosphoserine aminotransferase</fullName>
    </submittedName>
</protein>
<dbReference type="PANTHER" id="PTHR48109">
    <property type="entry name" value="DIHYDROOROTATE DEHYDROGENASE (QUINONE), MITOCHONDRIAL-RELATED"/>
    <property type="match status" value="1"/>
</dbReference>
<evidence type="ECO:0000256" key="4">
    <source>
        <dbReference type="ARBA" id="ARBA00022643"/>
    </source>
</evidence>
<proteinExistence type="predicted"/>
<comment type="cofactor">
    <cofactor evidence="1">
        <name>FMN</name>
        <dbReference type="ChEBI" id="CHEBI:58210"/>
    </cofactor>
</comment>
<keyword evidence="5" id="KW-0665">Pyrimidine biosynthesis</keyword>
<evidence type="ECO:0000256" key="1">
    <source>
        <dbReference type="ARBA" id="ARBA00001917"/>
    </source>
</evidence>
<dbReference type="Proteomes" id="UP000031271">
    <property type="component" value="Chromosome"/>
</dbReference>
<dbReference type="EMBL" id="CP007511">
    <property type="protein sequence ID" value="AJE15188.1"/>
    <property type="molecule type" value="Genomic_DNA"/>
</dbReference>
<keyword evidence="4" id="KW-0288">FMN</keyword>
<reference evidence="6 8" key="3">
    <citation type="journal article" name="Genome Announc.">
        <title>Complete Genome Sequence of Pseudomonas balearica DSM 6083T.</title>
        <authorList>
            <person name="Bennasar-Figueras A."/>
            <person name="Salva-Serra F."/>
            <person name="Jaen-Luchoro D."/>
            <person name="Segui C."/>
            <person name="Aliaga F."/>
            <person name="Busquets A."/>
            <person name="Gomila M."/>
            <person name="Moore E.R."/>
            <person name="Lalucat J."/>
        </authorList>
    </citation>
    <scope>NUCLEOTIDE SEQUENCE [LARGE SCALE GENOMIC DNA]</scope>
    <source>
        <strain evidence="8">DSM 6083</strain>
        <strain evidence="6">DSM6083</strain>
    </source>
</reference>
<dbReference type="GeneID" id="77260067"/>
<comment type="pathway">
    <text evidence="2">Pyrimidine metabolism; UMP biosynthesis via de novo pathway.</text>
</comment>
<keyword evidence="9" id="KW-1185">Reference proteome</keyword>
<dbReference type="EMBL" id="FNHO01000003">
    <property type="protein sequence ID" value="SDM24726.1"/>
    <property type="molecule type" value="Genomic_DNA"/>
</dbReference>
<keyword evidence="3" id="KW-0285">Flavoprotein</keyword>
<keyword evidence="6" id="KW-0808">Transferase</keyword>
<dbReference type="GO" id="GO:0008483">
    <property type="term" value="F:transaminase activity"/>
    <property type="evidence" value="ECO:0007669"/>
    <property type="project" value="UniProtKB-KW"/>
</dbReference>
<dbReference type="Proteomes" id="UP000182276">
    <property type="component" value="Unassembled WGS sequence"/>
</dbReference>
<gene>
    <name evidence="6" type="ORF">CL52_09070</name>
    <name evidence="7" type="ORF">SAMN05660875_103244</name>
</gene>
<evidence type="ECO:0000313" key="6">
    <source>
        <dbReference type="EMBL" id="AJE15188.1"/>
    </source>
</evidence>
<reference evidence="8" key="1">
    <citation type="submission" date="2014-03" db="EMBL/GenBank/DDBJ databases">
        <title>Complete genome of Pseudomonas balearica DSM 6083T, a sewage water isolate from an enrichment with 2-methylnaphthalene.</title>
        <authorList>
            <person name="Salva-Serra F."/>
            <person name="Jaen-Luchoro D."/>
            <person name="Busquets A."/>
            <person name="Pena A."/>
            <person name="Gomila M."/>
            <person name="Bosch R."/>
            <person name="Nogales B."/>
            <person name="Garcia-Valdes E."/>
            <person name="Lalucat J."/>
            <person name="Bennasar A."/>
        </authorList>
    </citation>
    <scope>NUCLEOTIDE SEQUENCE [LARGE SCALE GENOMIC DNA]</scope>
    <source>
        <strain evidence="8">DSM 6083</strain>
    </source>
</reference>
<evidence type="ECO:0000313" key="8">
    <source>
        <dbReference type="Proteomes" id="UP000031271"/>
    </source>
</evidence>
<evidence type="ECO:0000256" key="2">
    <source>
        <dbReference type="ARBA" id="ARBA00004725"/>
    </source>
</evidence>
<evidence type="ECO:0000256" key="5">
    <source>
        <dbReference type="ARBA" id="ARBA00022975"/>
    </source>
</evidence>
<dbReference type="GO" id="GO:0006207">
    <property type="term" value="P:'de novo' pyrimidine nucleobase biosynthetic process"/>
    <property type="evidence" value="ECO:0007669"/>
    <property type="project" value="TreeGrafter"/>
</dbReference>
<dbReference type="PANTHER" id="PTHR48109:SF4">
    <property type="entry name" value="DIHYDROOROTATE DEHYDROGENASE (QUINONE), MITOCHONDRIAL"/>
    <property type="match status" value="1"/>
</dbReference>
<dbReference type="KEGG" id="pbm:CL52_09070"/>
<name>A0A8D4C6B7_9GAMM</name>
<dbReference type="InterPro" id="IPR012135">
    <property type="entry name" value="Dihydroorotate_DH_1_2"/>
</dbReference>
<evidence type="ECO:0000313" key="7">
    <source>
        <dbReference type="EMBL" id="SDM24726.1"/>
    </source>
</evidence>
<dbReference type="RefSeq" id="WP_043219960.1">
    <property type="nucleotide sequence ID" value="NZ_CP007511.1"/>
</dbReference>
<dbReference type="GO" id="GO:0044205">
    <property type="term" value="P:'de novo' UMP biosynthetic process"/>
    <property type="evidence" value="ECO:0007669"/>
    <property type="project" value="UniProtKB-UniPathway"/>
</dbReference>
<dbReference type="InterPro" id="IPR013785">
    <property type="entry name" value="Aldolase_TIM"/>
</dbReference>
<dbReference type="Gene3D" id="3.20.20.70">
    <property type="entry name" value="Aldolase class I"/>
    <property type="match status" value="2"/>
</dbReference>